<feature type="domain" description="Peptidase M24" evidence="1">
    <location>
        <begin position="184"/>
        <end position="392"/>
    </location>
</feature>
<keyword evidence="3" id="KW-0645">Protease</keyword>
<evidence type="ECO:0000259" key="1">
    <source>
        <dbReference type="Pfam" id="PF00557"/>
    </source>
</evidence>
<dbReference type="SUPFAM" id="SSF55920">
    <property type="entry name" value="Creatinase/aminopeptidase"/>
    <property type="match status" value="1"/>
</dbReference>
<evidence type="ECO:0000313" key="3">
    <source>
        <dbReference type="EMBL" id="GIG97188.1"/>
    </source>
</evidence>
<gene>
    <name evidence="3" type="ORF">Pma05_37610</name>
</gene>
<dbReference type="Pfam" id="PF01321">
    <property type="entry name" value="Creatinase_N"/>
    <property type="match status" value="1"/>
</dbReference>
<name>A0ABQ4ERC7_9ACTN</name>
<dbReference type="InterPro" id="IPR050659">
    <property type="entry name" value="Peptidase_M24B"/>
</dbReference>
<dbReference type="Proteomes" id="UP000621500">
    <property type="component" value="Unassembled WGS sequence"/>
</dbReference>
<dbReference type="Pfam" id="PF00557">
    <property type="entry name" value="Peptidase_M24"/>
    <property type="match status" value="1"/>
</dbReference>
<evidence type="ECO:0000313" key="4">
    <source>
        <dbReference type="Proteomes" id="UP000621500"/>
    </source>
</evidence>
<dbReference type="EMBL" id="BONX01000023">
    <property type="protein sequence ID" value="GIG97188.1"/>
    <property type="molecule type" value="Genomic_DNA"/>
</dbReference>
<sequence length="408" mass="45732">MSATHTVIRYGHELNRDDYPWPTFSPAEFTRRHDLVRGFMAENDLDCLLVSGNCALWERGWANVRWLSNFIGTMELDAFVIFPRDGEPTLAILGLNARLPDRIARSVIPDVRGALNTSPIVLERLRELRLETGRIGIVRPAPWISISQDHHAALREAFPRAQFPEYSDEFWRLRLVLSDEELDCLDEAGRIGDCAVQAIMDGLRPGMRETDLFRIVYDTFAREGGEIPTMVLAAAESMFRPVSGFQRPRPIDRTIEVGDVLLLELGARERHGYEAQTGKPIIFGPPTDEYADLFDVMFTAYQRVVAALRPGCTARDLREAGQVILDRGYQIVAPLVHGVFNPIDAGPFVGTSHRPDKDVRLEPNMACCVEIHPCTPDVRKGVFIGDTFVITADGSRSVNKLPPVLTQL</sequence>
<keyword evidence="4" id="KW-1185">Reference proteome</keyword>
<dbReference type="InterPro" id="IPR000587">
    <property type="entry name" value="Creatinase_N"/>
</dbReference>
<accession>A0ABQ4ERC7</accession>
<dbReference type="InterPro" id="IPR029149">
    <property type="entry name" value="Creatin/AminoP/Spt16_N"/>
</dbReference>
<dbReference type="Gene3D" id="3.40.350.10">
    <property type="entry name" value="Creatinase/prolidase N-terminal domain"/>
    <property type="match status" value="1"/>
</dbReference>
<dbReference type="CDD" id="cd01066">
    <property type="entry name" value="APP_MetAP"/>
    <property type="match status" value="1"/>
</dbReference>
<protein>
    <submittedName>
        <fullName evidence="3">Aminopeptidase</fullName>
    </submittedName>
</protein>
<feature type="domain" description="Creatinase N-terminal" evidence="2">
    <location>
        <begin position="32"/>
        <end position="176"/>
    </location>
</feature>
<dbReference type="PANTHER" id="PTHR46112">
    <property type="entry name" value="AMINOPEPTIDASE"/>
    <property type="match status" value="1"/>
</dbReference>
<organism evidence="3 4">
    <name type="scientific">Plantactinospora mayteni</name>
    <dbReference type="NCBI Taxonomy" id="566021"/>
    <lineage>
        <taxon>Bacteria</taxon>
        <taxon>Bacillati</taxon>
        <taxon>Actinomycetota</taxon>
        <taxon>Actinomycetes</taxon>
        <taxon>Micromonosporales</taxon>
        <taxon>Micromonosporaceae</taxon>
        <taxon>Plantactinospora</taxon>
    </lineage>
</organism>
<dbReference type="InterPro" id="IPR036005">
    <property type="entry name" value="Creatinase/aminopeptidase-like"/>
</dbReference>
<dbReference type="SUPFAM" id="SSF53092">
    <property type="entry name" value="Creatinase/prolidase N-terminal domain"/>
    <property type="match status" value="1"/>
</dbReference>
<keyword evidence="3" id="KW-0378">Hydrolase</keyword>
<proteinExistence type="predicted"/>
<dbReference type="PANTHER" id="PTHR46112:SF2">
    <property type="entry name" value="XAA-PRO AMINOPEPTIDASE P-RELATED"/>
    <property type="match status" value="1"/>
</dbReference>
<evidence type="ECO:0000259" key="2">
    <source>
        <dbReference type="Pfam" id="PF01321"/>
    </source>
</evidence>
<dbReference type="RefSeq" id="WP_203858661.1">
    <property type="nucleotide sequence ID" value="NZ_BAAAZQ010000001.1"/>
</dbReference>
<dbReference type="InterPro" id="IPR000994">
    <property type="entry name" value="Pept_M24"/>
</dbReference>
<dbReference type="GO" id="GO:0004177">
    <property type="term" value="F:aminopeptidase activity"/>
    <property type="evidence" value="ECO:0007669"/>
    <property type="project" value="UniProtKB-KW"/>
</dbReference>
<keyword evidence="3" id="KW-0031">Aminopeptidase</keyword>
<dbReference type="Gene3D" id="3.90.230.10">
    <property type="entry name" value="Creatinase/methionine aminopeptidase superfamily"/>
    <property type="match status" value="1"/>
</dbReference>
<reference evidence="3 4" key="1">
    <citation type="submission" date="2021-01" db="EMBL/GenBank/DDBJ databases">
        <title>Whole genome shotgun sequence of Plantactinospora mayteni NBRC 109088.</title>
        <authorList>
            <person name="Komaki H."/>
            <person name="Tamura T."/>
        </authorList>
    </citation>
    <scope>NUCLEOTIDE SEQUENCE [LARGE SCALE GENOMIC DNA]</scope>
    <source>
        <strain evidence="3 4">NBRC 109088</strain>
    </source>
</reference>
<comment type="caution">
    <text evidence="3">The sequence shown here is derived from an EMBL/GenBank/DDBJ whole genome shotgun (WGS) entry which is preliminary data.</text>
</comment>